<protein>
    <submittedName>
        <fullName evidence="2">Uncharacterized protein</fullName>
    </submittedName>
</protein>
<reference evidence="2 3" key="1">
    <citation type="submission" date="2018-05" db="EMBL/GenBank/DDBJ databases">
        <title>Genomic Encyclopedia of Type Strains, Phase IV (KMG-IV): sequencing the most valuable type-strain genomes for metagenomic binning, comparative biology and taxonomic classification.</title>
        <authorList>
            <person name="Goeker M."/>
        </authorList>
    </citation>
    <scope>NUCLEOTIDE SEQUENCE [LARGE SCALE GENOMIC DNA]</scope>
    <source>
        <strain evidence="2 3">DSM 16791</strain>
    </source>
</reference>
<dbReference type="Proteomes" id="UP000246352">
    <property type="component" value="Unassembled WGS sequence"/>
</dbReference>
<dbReference type="EMBL" id="QGTR01000005">
    <property type="protein sequence ID" value="PWV98316.1"/>
    <property type="molecule type" value="Genomic_DNA"/>
</dbReference>
<accession>A0A317PG34</accession>
<evidence type="ECO:0000313" key="2">
    <source>
        <dbReference type="EMBL" id="PWV98316.1"/>
    </source>
</evidence>
<proteinExistence type="predicted"/>
<dbReference type="AlphaFoldDB" id="A0A317PG34"/>
<comment type="caution">
    <text evidence="2">The sequence shown here is derived from an EMBL/GenBank/DDBJ whole genome shotgun (WGS) entry which is preliminary data.</text>
</comment>
<keyword evidence="1" id="KW-0732">Signal</keyword>
<feature type="signal peptide" evidence="1">
    <location>
        <begin position="1"/>
        <end position="28"/>
    </location>
</feature>
<name>A0A317PG34_9HYPH</name>
<evidence type="ECO:0000256" key="1">
    <source>
        <dbReference type="SAM" id="SignalP"/>
    </source>
</evidence>
<keyword evidence="3" id="KW-1185">Reference proteome</keyword>
<dbReference type="OrthoDB" id="8417870at2"/>
<gene>
    <name evidence="2" type="ORF">DFR52_105299</name>
</gene>
<organism evidence="2 3">
    <name type="scientific">Hoeflea marina</name>
    <dbReference type="NCBI Taxonomy" id="274592"/>
    <lineage>
        <taxon>Bacteria</taxon>
        <taxon>Pseudomonadati</taxon>
        <taxon>Pseudomonadota</taxon>
        <taxon>Alphaproteobacteria</taxon>
        <taxon>Hyphomicrobiales</taxon>
        <taxon>Rhizobiaceae</taxon>
        <taxon>Hoeflea</taxon>
    </lineage>
</organism>
<evidence type="ECO:0000313" key="3">
    <source>
        <dbReference type="Proteomes" id="UP000246352"/>
    </source>
</evidence>
<sequence length="155" mass="16609">MRPIPMCRTLMAALAAGSLMIAAPGAVADELPVSGVVKHQGWHSSWRDDGHSGNRHHRWDRRHKGRYGHRGFKGQPLYGNGPLPDRVPGLGTFSGDLDAERDRGNGIYFSLSGRDAEPGIIPAPAAGKGPKIIRVKPKGQGTHCHDAGSVCVIRP</sequence>
<dbReference type="RefSeq" id="WP_146215634.1">
    <property type="nucleotide sequence ID" value="NZ_QGTR01000005.1"/>
</dbReference>
<feature type="chain" id="PRO_5016271734" evidence="1">
    <location>
        <begin position="29"/>
        <end position="155"/>
    </location>
</feature>